<name>A0A9X2XZN5_9BACT</name>
<dbReference type="PANTHER" id="PTHR30600">
    <property type="entry name" value="CYTOCHROME C PEROXIDASE-RELATED"/>
    <property type="match status" value="1"/>
</dbReference>
<evidence type="ECO:0000256" key="3">
    <source>
        <dbReference type="ARBA" id="ARBA00023004"/>
    </source>
</evidence>
<reference evidence="7" key="1">
    <citation type="submission" date="2022-09" db="EMBL/GenBank/DDBJ databases">
        <authorList>
            <person name="Yuan C."/>
            <person name="Ke Z."/>
        </authorList>
    </citation>
    <scope>NUCLEOTIDE SEQUENCE</scope>
    <source>
        <strain evidence="7">LB-8</strain>
    </source>
</reference>
<keyword evidence="2 4" id="KW-0479">Metal-binding</keyword>
<feature type="transmembrane region" description="Helical" evidence="5">
    <location>
        <begin position="20"/>
        <end position="39"/>
    </location>
</feature>
<evidence type="ECO:0000259" key="6">
    <source>
        <dbReference type="PROSITE" id="PS51007"/>
    </source>
</evidence>
<evidence type="ECO:0000256" key="4">
    <source>
        <dbReference type="PROSITE-ProRule" id="PRU00433"/>
    </source>
</evidence>
<evidence type="ECO:0000256" key="1">
    <source>
        <dbReference type="ARBA" id="ARBA00022617"/>
    </source>
</evidence>
<dbReference type="GO" id="GO:0020037">
    <property type="term" value="F:heme binding"/>
    <property type="evidence" value="ECO:0007669"/>
    <property type="project" value="InterPro"/>
</dbReference>
<dbReference type="PROSITE" id="PS51007">
    <property type="entry name" value="CYTC"/>
    <property type="match status" value="1"/>
</dbReference>
<gene>
    <name evidence="7" type="ORF">OCK74_22270</name>
</gene>
<keyword evidence="5" id="KW-1133">Transmembrane helix</keyword>
<dbReference type="GO" id="GO:0046872">
    <property type="term" value="F:metal ion binding"/>
    <property type="evidence" value="ECO:0007669"/>
    <property type="project" value="UniProtKB-KW"/>
</dbReference>
<organism evidence="7 8">
    <name type="scientific">Paraflavisolibacter caeni</name>
    <dbReference type="NCBI Taxonomy" id="2982496"/>
    <lineage>
        <taxon>Bacteria</taxon>
        <taxon>Pseudomonadati</taxon>
        <taxon>Bacteroidota</taxon>
        <taxon>Chitinophagia</taxon>
        <taxon>Chitinophagales</taxon>
        <taxon>Chitinophagaceae</taxon>
        <taxon>Paraflavisolibacter</taxon>
    </lineage>
</organism>
<feature type="domain" description="Cytochrome c" evidence="6">
    <location>
        <begin position="381"/>
        <end position="490"/>
    </location>
</feature>
<dbReference type="GO" id="GO:0004130">
    <property type="term" value="F:cytochrome-c peroxidase activity"/>
    <property type="evidence" value="ECO:0007669"/>
    <property type="project" value="TreeGrafter"/>
</dbReference>
<dbReference type="GO" id="GO:0009055">
    <property type="term" value="F:electron transfer activity"/>
    <property type="evidence" value="ECO:0007669"/>
    <property type="project" value="InterPro"/>
</dbReference>
<keyword evidence="3 4" id="KW-0408">Iron</keyword>
<dbReference type="EMBL" id="JAOTIF010000024">
    <property type="protein sequence ID" value="MCU7551862.1"/>
    <property type="molecule type" value="Genomic_DNA"/>
</dbReference>
<dbReference type="Gene3D" id="1.10.760.10">
    <property type="entry name" value="Cytochrome c-like domain"/>
    <property type="match status" value="1"/>
</dbReference>
<evidence type="ECO:0000256" key="2">
    <source>
        <dbReference type="ARBA" id="ARBA00022723"/>
    </source>
</evidence>
<dbReference type="SUPFAM" id="SSF46626">
    <property type="entry name" value="Cytochrome c"/>
    <property type="match status" value="1"/>
</dbReference>
<dbReference type="AlphaFoldDB" id="A0A9X2XZN5"/>
<dbReference type="InterPro" id="IPR051395">
    <property type="entry name" value="Cytochrome_c_Peroxidase/MauG"/>
</dbReference>
<reference evidence="7" key="2">
    <citation type="submission" date="2023-04" db="EMBL/GenBank/DDBJ databases">
        <title>Paracnuella aquatica gen. nov., sp. nov., a member of the family Chitinophagaceae isolated from a hot spring.</title>
        <authorList>
            <person name="Wang C."/>
        </authorList>
    </citation>
    <scope>NUCLEOTIDE SEQUENCE</scope>
    <source>
        <strain evidence="7">LB-8</strain>
    </source>
</reference>
<comment type="caution">
    <text evidence="7">The sequence shown here is derived from an EMBL/GenBank/DDBJ whole genome shotgun (WGS) entry which is preliminary data.</text>
</comment>
<dbReference type="InterPro" id="IPR009056">
    <property type="entry name" value="Cyt_c-like_dom"/>
</dbReference>
<evidence type="ECO:0000313" key="8">
    <source>
        <dbReference type="Proteomes" id="UP001155483"/>
    </source>
</evidence>
<dbReference type="Proteomes" id="UP001155483">
    <property type="component" value="Unassembled WGS sequence"/>
</dbReference>
<proteinExistence type="predicted"/>
<keyword evidence="1 4" id="KW-0349">Heme</keyword>
<dbReference type="InterPro" id="IPR036909">
    <property type="entry name" value="Cyt_c-like_dom_sf"/>
</dbReference>
<accession>A0A9X2XZN5</accession>
<protein>
    <recommendedName>
        <fullName evidence="6">Cytochrome c domain-containing protein</fullName>
    </recommendedName>
</protein>
<sequence>MNSTNPSTKPSFFASKNLNLISLIVLIIICSIIAVNFSFDNARDKEPTGFDAVIVKNATKLFEDGKNIFRFETYGDEAFWTGKLEMHRAINGDKLGGVGPGLDPKTALSLGLKIDADAIPKEILNKIKSGEIKLDLTNPAVTRALIKLNAVLGVVGTFDDSKSDVITKLGGLSKINVLTGVVGILKDENALKQVGFTCALCHSTVDNSFAPGIGKRLDGWANRDLNVGAIIALAPKLDPVLTNLLGVDLTTAKKVLHSWGPGKFDAELNLDGKALRPDGKSAATLIPPAFAMAGVNNHTWTGGWGTTTYWNAYVANLELRGQGVFFDERLNNAEKYPIAAREGFGNKRNSPDLVTSKLAALHFYQLAIPAPKPPANSYNKSAAKEGEALFNGKAKCATCHVPPIYTEPGWNTHMPSDICIDDFQAKRSPNETYNTAKLGGLWTHQKGGFYHDGRFATLLDVVNHYNSCEKLNLGLTEQEKQNLVEYLKSL</sequence>
<keyword evidence="5" id="KW-0812">Transmembrane</keyword>
<evidence type="ECO:0000256" key="5">
    <source>
        <dbReference type="SAM" id="Phobius"/>
    </source>
</evidence>
<dbReference type="PANTHER" id="PTHR30600:SF9">
    <property type="entry name" value="BLR7738 PROTEIN"/>
    <property type="match status" value="1"/>
</dbReference>
<dbReference type="RefSeq" id="WP_279299300.1">
    <property type="nucleotide sequence ID" value="NZ_JAOTIF010000024.1"/>
</dbReference>
<keyword evidence="8" id="KW-1185">Reference proteome</keyword>
<evidence type="ECO:0000313" key="7">
    <source>
        <dbReference type="EMBL" id="MCU7551862.1"/>
    </source>
</evidence>
<keyword evidence="5" id="KW-0472">Membrane</keyword>